<evidence type="ECO:0000256" key="8">
    <source>
        <dbReference type="ARBA" id="ARBA00022801"/>
    </source>
</evidence>
<evidence type="ECO:0000256" key="5">
    <source>
        <dbReference type="ARBA" id="ARBA00011921"/>
    </source>
</evidence>
<dbReference type="GO" id="GO:0009014">
    <property type="term" value="F:succinyl-diaminopimelate desuccinylase activity"/>
    <property type="evidence" value="ECO:0007669"/>
    <property type="project" value="UniProtKB-EC"/>
</dbReference>
<dbReference type="EMBL" id="DWZA01000004">
    <property type="protein sequence ID" value="HJA70078.1"/>
    <property type="molecule type" value="Genomic_DNA"/>
</dbReference>
<keyword evidence="7" id="KW-0479">Metal-binding</keyword>
<dbReference type="SUPFAM" id="SSF55031">
    <property type="entry name" value="Bacterial exopeptidase dimerisation domain"/>
    <property type="match status" value="1"/>
</dbReference>
<organism evidence="13 14">
    <name type="scientific">Candidatus Lachnoclostridium stercoravium</name>
    <dbReference type="NCBI Taxonomy" id="2838633"/>
    <lineage>
        <taxon>Bacteria</taxon>
        <taxon>Bacillati</taxon>
        <taxon>Bacillota</taxon>
        <taxon>Clostridia</taxon>
        <taxon>Lachnospirales</taxon>
        <taxon>Lachnospiraceae</taxon>
    </lineage>
</organism>
<reference evidence="13" key="1">
    <citation type="journal article" date="2021" name="PeerJ">
        <title>Extensive microbial diversity within the chicken gut microbiome revealed by metagenomics and culture.</title>
        <authorList>
            <person name="Gilroy R."/>
            <person name="Ravi A."/>
            <person name="Getino M."/>
            <person name="Pursley I."/>
            <person name="Horton D.L."/>
            <person name="Alikhan N.F."/>
            <person name="Baker D."/>
            <person name="Gharbi K."/>
            <person name="Hall N."/>
            <person name="Watson M."/>
            <person name="Adriaenssens E.M."/>
            <person name="Foster-Nyarko E."/>
            <person name="Jarju S."/>
            <person name="Secka A."/>
            <person name="Antonio M."/>
            <person name="Oren A."/>
            <person name="Chaudhuri R.R."/>
            <person name="La Ragione R."/>
            <person name="Hildebrand F."/>
            <person name="Pallen M.J."/>
        </authorList>
    </citation>
    <scope>NUCLEOTIDE SEQUENCE</scope>
    <source>
        <strain evidence="13">CHK178-16964</strain>
    </source>
</reference>
<evidence type="ECO:0000256" key="7">
    <source>
        <dbReference type="ARBA" id="ARBA00022723"/>
    </source>
</evidence>
<evidence type="ECO:0000259" key="12">
    <source>
        <dbReference type="Pfam" id="PF07687"/>
    </source>
</evidence>
<accession>A0A9D2HH46</accession>
<dbReference type="InterPro" id="IPR036264">
    <property type="entry name" value="Bact_exopeptidase_dim_dom"/>
</dbReference>
<dbReference type="InterPro" id="IPR011650">
    <property type="entry name" value="Peptidase_M20_dimer"/>
</dbReference>
<dbReference type="InterPro" id="IPR050072">
    <property type="entry name" value="Peptidase_M20A"/>
</dbReference>
<dbReference type="PROSITE" id="PS00758">
    <property type="entry name" value="ARGE_DAPE_CPG2_1"/>
    <property type="match status" value="1"/>
</dbReference>
<reference evidence="13" key="2">
    <citation type="submission" date="2021-04" db="EMBL/GenBank/DDBJ databases">
        <authorList>
            <person name="Gilroy R."/>
        </authorList>
    </citation>
    <scope>NUCLEOTIDE SEQUENCE</scope>
    <source>
        <strain evidence="13">CHK178-16964</strain>
    </source>
</reference>
<keyword evidence="9" id="KW-0862">Zinc</keyword>
<evidence type="ECO:0000256" key="6">
    <source>
        <dbReference type="ARBA" id="ARBA00016853"/>
    </source>
</evidence>
<comment type="cofactor">
    <cofactor evidence="1">
        <name>Co(2+)</name>
        <dbReference type="ChEBI" id="CHEBI:48828"/>
    </cofactor>
</comment>
<gene>
    <name evidence="13" type="ORF">IAA07_00680</name>
</gene>
<evidence type="ECO:0000256" key="11">
    <source>
        <dbReference type="ARBA" id="ARBA00051301"/>
    </source>
</evidence>
<protein>
    <recommendedName>
        <fullName evidence="6">Probable succinyl-diaminopimelate desuccinylase</fullName>
        <ecNumber evidence="5">3.5.1.18</ecNumber>
    </recommendedName>
</protein>
<comment type="similarity">
    <text evidence="4">Belongs to the peptidase M20A family.</text>
</comment>
<comment type="caution">
    <text evidence="13">The sequence shown here is derived from an EMBL/GenBank/DDBJ whole genome shotgun (WGS) entry which is preliminary data.</text>
</comment>
<dbReference type="NCBIfam" id="TIGR01910">
    <property type="entry name" value="DapE-ArgE"/>
    <property type="match status" value="1"/>
</dbReference>
<evidence type="ECO:0000256" key="3">
    <source>
        <dbReference type="ARBA" id="ARBA00005130"/>
    </source>
</evidence>
<dbReference type="CDD" id="cd08659">
    <property type="entry name" value="M20_ArgE_DapE-like"/>
    <property type="match status" value="1"/>
</dbReference>
<dbReference type="InterPro" id="IPR001261">
    <property type="entry name" value="ArgE/DapE_CS"/>
</dbReference>
<dbReference type="InterPro" id="IPR010182">
    <property type="entry name" value="ArgE/DapE"/>
</dbReference>
<comment type="cofactor">
    <cofactor evidence="2">
        <name>Zn(2+)</name>
        <dbReference type="ChEBI" id="CHEBI:29105"/>
    </cofactor>
</comment>
<keyword evidence="10" id="KW-0170">Cobalt</keyword>
<proteinExistence type="inferred from homology"/>
<dbReference type="Gene3D" id="3.30.70.360">
    <property type="match status" value="1"/>
</dbReference>
<evidence type="ECO:0000256" key="1">
    <source>
        <dbReference type="ARBA" id="ARBA00001941"/>
    </source>
</evidence>
<sequence>MTKQEEKVLSYITEQEVQEFLQALIRARSDNPPGDTRAAAKVCMDKFQEYGIEAELLTAPDSEVSVLYPDTDNSKVQSVIAAISGEEGPVLLMNAHIDTVRAGNLEEWKYDPFAAVIEDGYIYGRGAGDDKGAVAAQVLAACAIKKAGVRLKGTLKINPVADEEANAVRGTRWLRRAGYLDPDILIIGEQTDNRIALGERLPVQLKVTIKGRACHGAMPWNGNNATLRMVEFIQKVQEELIPEAEKIKKKYFPPVTITPTRIDGGIQTNIVPEKCTLSIDCRLVPEMPLRYVIRRMEEILQALSDRGPAFEWTIGNDTDLQGDGIYTDPDSPLIQTMLQAVRDVTGEDTEPTGYMQGSDAEQFADLGIPIAIFGPSDPSVGHSPNERVSIKQAVEATKILAVTILRLIGEPDT</sequence>
<comment type="catalytic activity">
    <reaction evidence="11">
        <text>N-succinyl-(2S,6S)-2,6-diaminopimelate + H2O = (2S,6S)-2,6-diaminopimelate + succinate</text>
        <dbReference type="Rhea" id="RHEA:22608"/>
        <dbReference type="ChEBI" id="CHEBI:15377"/>
        <dbReference type="ChEBI" id="CHEBI:30031"/>
        <dbReference type="ChEBI" id="CHEBI:57609"/>
        <dbReference type="ChEBI" id="CHEBI:58087"/>
        <dbReference type="EC" id="3.5.1.18"/>
    </reaction>
</comment>
<evidence type="ECO:0000256" key="4">
    <source>
        <dbReference type="ARBA" id="ARBA00006247"/>
    </source>
</evidence>
<dbReference type="Proteomes" id="UP000823900">
    <property type="component" value="Unassembled WGS sequence"/>
</dbReference>
<evidence type="ECO:0000313" key="14">
    <source>
        <dbReference type="Proteomes" id="UP000823900"/>
    </source>
</evidence>
<evidence type="ECO:0000256" key="9">
    <source>
        <dbReference type="ARBA" id="ARBA00022833"/>
    </source>
</evidence>
<dbReference type="AlphaFoldDB" id="A0A9D2HH46"/>
<dbReference type="PANTHER" id="PTHR43808">
    <property type="entry name" value="ACETYLORNITHINE DEACETYLASE"/>
    <property type="match status" value="1"/>
</dbReference>
<comment type="pathway">
    <text evidence="3">Amino-acid biosynthesis; L-lysine biosynthesis via DAP pathway; LL-2,6-diaminopimelate from (S)-tetrahydrodipicolinate (succinylase route): step 3/3.</text>
</comment>
<feature type="domain" description="Peptidase M20 dimerisation" evidence="12">
    <location>
        <begin position="203"/>
        <end position="304"/>
    </location>
</feature>
<dbReference type="GO" id="GO:0046872">
    <property type="term" value="F:metal ion binding"/>
    <property type="evidence" value="ECO:0007669"/>
    <property type="project" value="UniProtKB-KW"/>
</dbReference>
<name>A0A9D2HH46_9FIRM</name>
<dbReference type="Pfam" id="PF07687">
    <property type="entry name" value="M20_dimer"/>
    <property type="match status" value="1"/>
</dbReference>
<dbReference type="EC" id="3.5.1.18" evidence="5"/>
<keyword evidence="8" id="KW-0378">Hydrolase</keyword>
<dbReference type="Pfam" id="PF01546">
    <property type="entry name" value="Peptidase_M20"/>
    <property type="match status" value="1"/>
</dbReference>
<evidence type="ECO:0000256" key="2">
    <source>
        <dbReference type="ARBA" id="ARBA00001947"/>
    </source>
</evidence>
<dbReference type="SUPFAM" id="SSF53187">
    <property type="entry name" value="Zn-dependent exopeptidases"/>
    <property type="match status" value="1"/>
</dbReference>
<evidence type="ECO:0000313" key="13">
    <source>
        <dbReference type="EMBL" id="HJA70078.1"/>
    </source>
</evidence>
<evidence type="ECO:0000256" key="10">
    <source>
        <dbReference type="ARBA" id="ARBA00023285"/>
    </source>
</evidence>
<dbReference type="Gene3D" id="3.40.630.10">
    <property type="entry name" value="Zn peptidases"/>
    <property type="match status" value="2"/>
</dbReference>
<dbReference type="InterPro" id="IPR002933">
    <property type="entry name" value="Peptidase_M20"/>
</dbReference>